<proteinExistence type="inferred from homology"/>
<name>A0A834Z1W8_TETSI</name>
<dbReference type="SUPFAM" id="SSF54001">
    <property type="entry name" value="Cysteine proteinases"/>
    <property type="match status" value="1"/>
</dbReference>
<feature type="domain" description="Ubiquitin-like protease family profile" evidence="4">
    <location>
        <begin position="25"/>
        <end position="79"/>
    </location>
</feature>
<dbReference type="Proteomes" id="UP000655225">
    <property type="component" value="Unassembled WGS sequence"/>
</dbReference>
<evidence type="ECO:0000313" key="6">
    <source>
        <dbReference type="Proteomes" id="UP000655225"/>
    </source>
</evidence>
<organism evidence="5 6">
    <name type="scientific">Tetracentron sinense</name>
    <name type="common">Spur-leaf</name>
    <dbReference type="NCBI Taxonomy" id="13715"/>
    <lineage>
        <taxon>Eukaryota</taxon>
        <taxon>Viridiplantae</taxon>
        <taxon>Streptophyta</taxon>
        <taxon>Embryophyta</taxon>
        <taxon>Tracheophyta</taxon>
        <taxon>Spermatophyta</taxon>
        <taxon>Magnoliopsida</taxon>
        <taxon>Trochodendrales</taxon>
        <taxon>Trochodendraceae</taxon>
        <taxon>Tetracentron</taxon>
    </lineage>
</organism>
<comment type="caution">
    <text evidence="5">The sequence shown here is derived from an EMBL/GenBank/DDBJ whole genome shotgun (WGS) entry which is preliminary data.</text>
</comment>
<reference evidence="5 6" key="1">
    <citation type="submission" date="2020-04" db="EMBL/GenBank/DDBJ databases">
        <title>Plant Genome Project.</title>
        <authorList>
            <person name="Zhang R.-G."/>
        </authorList>
    </citation>
    <scope>NUCLEOTIDE SEQUENCE [LARGE SCALE GENOMIC DNA]</scope>
    <source>
        <strain evidence="5">YNK0</strain>
        <tissue evidence="5">Leaf</tissue>
    </source>
</reference>
<protein>
    <recommendedName>
        <fullName evidence="4">Ubiquitin-like protease family profile domain-containing protein</fullName>
    </recommendedName>
</protein>
<dbReference type="Gene3D" id="3.40.395.10">
    <property type="entry name" value="Adenoviral Proteinase, Chain A"/>
    <property type="match status" value="1"/>
</dbReference>
<dbReference type="Pfam" id="PF02902">
    <property type="entry name" value="Peptidase_C48"/>
    <property type="match status" value="1"/>
</dbReference>
<comment type="similarity">
    <text evidence="1">Belongs to the peptidase C48 family.</text>
</comment>
<keyword evidence="6" id="KW-1185">Reference proteome</keyword>
<evidence type="ECO:0000313" key="5">
    <source>
        <dbReference type="EMBL" id="KAF8397046.1"/>
    </source>
</evidence>
<dbReference type="EMBL" id="JABCRI010000012">
    <property type="protein sequence ID" value="KAF8397046.1"/>
    <property type="molecule type" value="Genomic_DNA"/>
</dbReference>
<dbReference type="AlphaFoldDB" id="A0A834Z1W8"/>
<dbReference type="InterPro" id="IPR003653">
    <property type="entry name" value="Peptidase_C48_C"/>
</dbReference>
<accession>A0A834Z1W8</accession>
<evidence type="ECO:0000256" key="2">
    <source>
        <dbReference type="ARBA" id="ARBA00022670"/>
    </source>
</evidence>
<evidence type="ECO:0000259" key="4">
    <source>
        <dbReference type="Pfam" id="PF02902"/>
    </source>
</evidence>
<dbReference type="GO" id="GO:0006508">
    <property type="term" value="P:proteolysis"/>
    <property type="evidence" value="ECO:0007669"/>
    <property type="project" value="UniProtKB-KW"/>
</dbReference>
<sequence>MVTKEKNERDRIKNGITSSLKFAVKPKDGLPPTWSCERVYIPFHHQNHWILAVLEPPKRHNILLDSLFSDTLTRKKECDILEPDIILRYCIHILVQDFTSETTLLLPDRETENPFRFTWTKKRVLGGRTLERQERYITIEEKGWG</sequence>
<dbReference type="InterPro" id="IPR038765">
    <property type="entry name" value="Papain-like_cys_pep_sf"/>
</dbReference>
<gene>
    <name evidence="5" type="ORF">HHK36_018684</name>
</gene>
<evidence type="ECO:0000256" key="3">
    <source>
        <dbReference type="ARBA" id="ARBA00022801"/>
    </source>
</evidence>
<dbReference type="GO" id="GO:0008234">
    <property type="term" value="F:cysteine-type peptidase activity"/>
    <property type="evidence" value="ECO:0007669"/>
    <property type="project" value="InterPro"/>
</dbReference>
<keyword evidence="3" id="KW-0378">Hydrolase</keyword>
<evidence type="ECO:0000256" key="1">
    <source>
        <dbReference type="ARBA" id="ARBA00005234"/>
    </source>
</evidence>
<keyword evidence="2" id="KW-0645">Protease</keyword>